<dbReference type="EMBL" id="CADCVQ010000082">
    <property type="protein sequence ID" value="CAA9501592.1"/>
    <property type="molecule type" value="Genomic_DNA"/>
</dbReference>
<sequence>MHGRHLTYAVAGLALAFVPAAAAQNNSPNKPKDAAITLAADPTTIVYSGATTLSGRVSGASTGGVTVRLEADTTRPYGDSYKPTGATATTDASGKYTFALKPLVNTQYRAIAQASPPVTSAPKLVLVRMLVGIKLSDSTPARGRLVTFSGSVYPAHDGRSALIQKRSSTGRFVTVARTTLRDAGDARSTYSRRVRVRDGVYRVKVSGDGDHINGFSRARTINVAG</sequence>
<feature type="chain" id="PRO_5038776729" evidence="1">
    <location>
        <begin position="23"/>
        <end position="225"/>
    </location>
</feature>
<proteinExistence type="predicted"/>
<organism evidence="2">
    <name type="scientific">uncultured Solirubrobacteraceae bacterium</name>
    <dbReference type="NCBI Taxonomy" id="1162706"/>
    <lineage>
        <taxon>Bacteria</taxon>
        <taxon>Bacillati</taxon>
        <taxon>Actinomycetota</taxon>
        <taxon>Thermoleophilia</taxon>
        <taxon>Solirubrobacterales</taxon>
        <taxon>Solirubrobacteraceae</taxon>
        <taxon>environmental samples</taxon>
    </lineage>
</organism>
<evidence type="ECO:0000256" key="1">
    <source>
        <dbReference type="SAM" id="SignalP"/>
    </source>
</evidence>
<dbReference type="AlphaFoldDB" id="A0A6J4SPZ4"/>
<gene>
    <name evidence="2" type="ORF">AVDCRST_MAG67-1923</name>
</gene>
<evidence type="ECO:0000313" key="2">
    <source>
        <dbReference type="EMBL" id="CAA9501592.1"/>
    </source>
</evidence>
<feature type="signal peptide" evidence="1">
    <location>
        <begin position="1"/>
        <end position="22"/>
    </location>
</feature>
<name>A0A6J4SPZ4_9ACTN</name>
<reference evidence="2" key="1">
    <citation type="submission" date="2020-02" db="EMBL/GenBank/DDBJ databases">
        <authorList>
            <person name="Meier V. D."/>
        </authorList>
    </citation>
    <scope>NUCLEOTIDE SEQUENCE</scope>
    <source>
        <strain evidence="2">AVDCRST_MAG67</strain>
    </source>
</reference>
<protein>
    <submittedName>
        <fullName evidence="2">Uncharacterized protein</fullName>
    </submittedName>
</protein>
<accession>A0A6J4SPZ4</accession>
<keyword evidence="1" id="KW-0732">Signal</keyword>